<evidence type="ECO:0000313" key="2">
    <source>
        <dbReference type="EMBL" id="KFH46039.1"/>
    </source>
</evidence>
<dbReference type="SUPFAM" id="SSF102198">
    <property type="entry name" value="Putative cyclase"/>
    <property type="match status" value="1"/>
</dbReference>
<dbReference type="HOGENOM" id="CLU_030671_1_0_1"/>
<gene>
    <name evidence="2" type="ORF">ACRE_031850</name>
</gene>
<reference evidence="3" key="1">
    <citation type="journal article" date="2014" name="Genome Announc.">
        <title>Genome sequence and annotation of Acremonium chrysogenum, producer of the beta-lactam antibiotic cephalosporin C.</title>
        <authorList>
            <person name="Terfehr D."/>
            <person name="Dahlmann T.A."/>
            <person name="Specht T."/>
            <person name="Zadra I."/>
            <person name="Kuernsteiner H."/>
            <person name="Kueck U."/>
        </authorList>
    </citation>
    <scope>NUCLEOTIDE SEQUENCE [LARGE SCALE GENOMIC DNA]</scope>
    <source>
        <strain evidence="3">ATCC 11550 / CBS 779.69 / DSM 880 / IAM 14645 / JCM 23072 / IMI 49137</strain>
    </source>
</reference>
<dbReference type="Proteomes" id="UP000029964">
    <property type="component" value="Unassembled WGS sequence"/>
</dbReference>
<dbReference type="OrthoDB" id="5396at2759"/>
<evidence type="ECO:0000313" key="3">
    <source>
        <dbReference type="Proteomes" id="UP000029964"/>
    </source>
</evidence>
<evidence type="ECO:0008006" key="4">
    <source>
        <dbReference type="Google" id="ProtNLM"/>
    </source>
</evidence>
<comment type="similarity">
    <text evidence="1">Belongs to the Cyclase 1 superfamily.</text>
</comment>
<name>A0A086T9K7_HAPC1</name>
<accession>A0A086T9K7</accession>
<sequence length="316" mass="35049">MPARPPFSDLPLRKDGPPGNAWGLFGPSDELGMLNLLTPENTAAAAREIVDGGRVPVDLSLGHLTMPCFGRTPLEHRMWRKGERVVHDDALTFNTQSSSQWDGFRHYGYQKEQVFFNGRTLEDLQDSSTLGIQSWSDNGGIVGRGVLLDYAAWADAKGLKPAIFEPTSIPVSTLQEIAAHQGITLREGDILFVRSGYVRAYNSLTPEQRKALAEMQAPPAIGLESSEATLRWVWEQGFAALVGDHPSVEAWPCQDERFWLHEWCLAGWGLPLGELFDLERLGEECARRKRWSFFFTSMPLKVIGGVASPPNGVAIF</sequence>
<comment type="caution">
    <text evidence="2">The sequence shown here is derived from an EMBL/GenBank/DDBJ whole genome shotgun (WGS) entry which is preliminary data.</text>
</comment>
<dbReference type="Pfam" id="PF04199">
    <property type="entry name" value="Cyclase"/>
    <property type="match status" value="1"/>
</dbReference>
<dbReference type="GO" id="GO:0004061">
    <property type="term" value="F:arylformamidase activity"/>
    <property type="evidence" value="ECO:0007669"/>
    <property type="project" value="InterPro"/>
</dbReference>
<dbReference type="AlphaFoldDB" id="A0A086T9K7"/>
<keyword evidence="3" id="KW-1185">Reference proteome</keyword>
<protein>
    <recommendedName>
        <fullName evidence="4">Cyclase-like protein</fullName>
    </recommendedName>
</protein>
<dbReference type="STRING" id="857340.A0A086T9K7"/>
<evidence type="ECO:0000256" key="1">
    <source>
        <dbReference type="ARBA" id="ARBA00007865"/>
    </source>
</evidence>
<dbReference type="PANTHER" id="PTHR34861:SF11">
    <property type="entry name" value="CYCLASE"/>
    <property type="match status" value="1"/>
</dbReference>
<organism evidence="2 3">
    <name type="scientific">Hapsidospora chrysogenum (strain ATCC 11550 / CBS 779.69 / DSM 880 / IAM 14645 / JCM 23072 / IMI 49137)</name>
    <name type="common">Acremonium chrysogenum</name>
    <dbReference type="NCBI Taxonomy" id="857340"/>
    <lineage>
        <taxon>Eukaryota</taxon>
        <taxon>Fungi</taxon>
        <taxon>Dikarya</taxon>
        <taxon>Ascomycota</taxon>
        <taxon>Pezizomycotina</taxon>
        <taxon>Sordariomycetes</taxon>
        <taxon>Hypocreomycetidae</taxon>
        <taxon>Hypocreales</taxon>
        <taxon>Bionectriaceae</taxon>
        <taxon>Hapsidospora</taxon>
    </lineage>
</organism>
<dbReference type="GO" id="GO:0019441">
    <property type="term" value="P:L-tryptophan catabolic process to kynurenine"/>
    <property type="evidence" value="ECO:0007669"/>
    <property type="project" value="InterPro"/>
</dbReference>
<proteinExistence type="inferred from homology"/>
<dbReference type="PANTHER" id="PTHR34861">
    <property type="match status" value="1"/>
</dbReference>
<dbReference type="Gene3D" id="3.50.30.50">
    <property type="entry name" value="Putative cyclase"/>
    <property type="match status" value="1"/>
</dbReference>
<dbReference type="InterPro" id="IPR037175">
    <property type="entry name" value="KFase_sf"/>
</dbReference>
<dbReference type="EMBL" id="JPKY01000024">
    <property type="protein sequence ID" value="KFH46039.1"/>
    <property type="molecule type" value="Genomic_DNA"/>
</dbReference>
<dbReference type="InterPro" id="IPR007325">
    <property type="entry name" value="KFase/CYL"/>
</dbReference>